<gene>
    <name evidence="9" type="ORF">CDV25_01415</name>
</gene>
<accession>A0A2U8FBR0</accession>
<evidence type="ECO:0000256" key="1">
    <source>
        <dbReference type="ARBA" id="ARBA00004442"/>
    </source>
</evidence>
<keyword evidence="3" id="KW-0813">Transport</keyword>
<evidence type="ECO:0008006" key="11">
    <source>
        <dbReference type="Google" id="ProtNLM"/>
    </source>
</evidence>
<evidence type="ECO:0000256" key="4">
    <source>
        <dbReference type="ARBA" id="ARBA00022452"/>
    </source>
</evidence>
<comment type="subcellular location">
    <subcellularLocation>
        <location evidence="1">Cell outer membrane</location>
    </subcellularLocation>
</comment>
<dbReference type="InterPro" id="IPR003423">
    <property type="entry name" value="OMP_efflux"/>
</dbReference>
<evidence type="ECO:0000256" key="2">
    <source>
        <dbReference type="ARBA" id="ARBA00007613"/>
    </source>
</evidence>
<evidence type="ECO:0000256" key="3">
    <source>
        <dbReference type="ARBA" id="ARBA00022448"/>
    </source>
</evidence>
<proteinExistence type="inferred from homology"/>
<evidence type="ECO:0000256" key="6">
    <source>
        <dbReference type="ARBA" id="ARBA00023136"/>
    </source>
</evidence>
<protein>
    <recommendedName>
        <fullName evidence="11">TolC family protein</fullName>
    </recommendedName>
</protein>
<feature type="signal peptide" evidence="8">
    <location>
        <begin position="1"/>
        <end position="19"/>
    </location>
</feature>
<feature type="chain" id="PRO_5015907639" description="TolC family protein" evidence="8">
    <location>
        <begin position="20"/>
        <end position="417"/>
    </location>
</feature>
<dbReference type="KEGG" id="had:CDV25_01415"/>
<dbReference type="EMBL" id="CP021886">
    <property type="protein sequence ID" value="AWI33566.1"/>
    <property type="molecule type" value="Genomic_DNA"/>
</dbReference>
<evidence type="ECO:0000256" key="8">
    <source>
        <dbReference type="SAM" id="SignalP"/>
    </source>
</evidence>
<evidence type="ECO:0000256" key="5">
    <source>
        <dbReference type="ARBA" id="ARBA00022692"/>
    </source>
</evidence>
<dbReference type="Gene3D" id="1.20.1600.10">
    <property type="entry name" value="Outer membrane efflux proteins (OEP)"/>
    <property type="match status" value="1"/>
</dbReference>
<dbReference type="Pfam" id="PF02321">
    <property type="entry name" value="OEP"/>
    <property type="match status" value="2"/>
</dbReference>
<evidence type="ECO:0000313" key="10">
    <source>
        <dbReference type="Proteomes" id="UP000244890"/>
    </source>
</evidence>
<dbReference type="RefSeq" id="WP_108910462.1">
    <property type="nucleotide sequence ID" value="NZ_CP021886.1"/>
</dbReference>
<dbReference type="Proteomes" id="UP000244890">
    <property type="component" value="Chromosome"/>
</dbReference>
<dbReference type="AlphaFoldDB" id="A0A2U8FBR0"/>
<dbReference type="PANTHER" id="PTHR30026:SF20">
    <property type="entry name" value="OUTER MEMBRANE PROTEIN TOLC"/>
    <property type="match status" value="1"/>
</dbReference>
<dbReference type="PANTHER" id="PTHR30026">
    <property type="entry name" value="OUTER MEMBRANE PROTEIN TOLC"/>
    <property type="match status" value="1"/>
</dbReference>
<evidence type="ECO:0000256" key="7">
    <source>
        <dbReference type="ARBA" id="ARBA00023237"/>
    </source>
</evidence>
<dbReference type="GO" id="GO:0015288">
    <property type="term" value="F:porin activity"/>
    <property type="evidence" value="ECO:0007669"/>
    <property type="project" value="TreeGrafter"/>
</dbReference>
<comment type="similarity">
    <text evidence="2">Belongs to the outer membrane factor (OMF) (TC 1.B.17) family.</text>
</comment>
<dbReference type="GO" id="GO:0009279">
    <property type="term" value="C:cell outer membrane"/>
    <property type="evidence" value="ECO:0007669"/>
    <property type="project" value="UniProtKB-SubCell"/>
</dbReference>
<dbReference type="GO" id="GO:1990281">
    <property type="term" value="C:efflux pump complex"/>
    <property type="evidence" value="ECO:0007669"/>
    <property type="project" value="TreeGrafter"/>
</dbReference>
<reference evidence="9 10" key="1">
    <citation type="submission" date="2017-06" db="EMBL/GenBank/DDBJ databases">
        <title>Complete genome of Helicobacter apodemus.</title>
        <authorList>
            <person name="Cho S."/>
        </authorList>
    </citation>
    <scope>NUCLEOTIDE SEQUENCE [LARGE SCALE GENOMIC DNA]</scope>
    <source>
        <strain evidence="10">SNUVETPUB-15-01</strain>
    </source>
</reference>
<keyword evidence="6" id="KW-0472">Membrane</keyword>
<sequence>MFYKILLLISLFHFSYALSLQEAIELTLNNNHNIKEQTYLLKEMQYIHQKNQSPFYPSIDANYTTNQSNRLNQRDKKASGSFGGNITYNLFNGLSDIFTLSSSNSLYQAQEHQLQATKEDIILLVKTAYINVLRQNQNVLIAEQSKALLEEQRRESAEFYKVGLIPKNDLLKVEVELKNATQTLLSAKSNLAYFIKTLERYTNTSINPKELIELKLHKPSLKLDALQNLMYAKNSALLHLDKIIQSKDYLIKSNEGNFLPDINLIGKYTNYSDNYPLIGKNGSYREETSAELQINLNLFNGFKDKYLLESSKVNKLAFQSQRITLIENLNLQLFESLETYNLALNAYEISLIALKQAEENYRISQNRYKARIESTSNFLDAELLLTKARSNVVLNRYGIIQAIAEIERITQTPQVQE</sequence>
<dbReference type="InterPro" id="IPR051906">
    <property type="entry name" value="TolC-like"/>
</dbReference>
<keyword evidence="7" id="KW-0998">Cell outer membrane</keyword>
<keyword evidence="5" id="KW-0812">Transmembrane</keyword>
<dbReference type="OrthoDB" id="9780675at2"/>
<dbReference type="SUPFAM" id="SSF56954">
    <property type="entry name" value="Outer membrane efflux proteins (OEP)"/>
    <property type="match status" value="1"/>
</dbReference>
<dbReference type="GO" id="GO:0015562">
    <property type="term" value="F:efflux transmembrane transporter activity"/>
    <property type="evidence" value="ECO:0007669"/>
    <property type="project" value="InterPro"/>
</dbReference>
<name>A0A2U8FBR0_9HELI</name>
<keyword evidence="4" id="KW-1134">Transmembrane beta strand</keyword>
<organism evidence="9 10">
    <name type="scientific">Helicobacter apodemus</name>
    <dbReference type="NCBI Taxonomy" id="135569"/>
    <lineage>
        <taxon>Bacteria</taxon>
        <taxon>Pseudomonadati</taxon>
        <taxon>Campylobacterota</taxon>
        <taxon>Epsilonproteobacteria</taxon>
        <taxon>Campylobacterales</taxon>
        <taxon>Helicobacteraceae</taxon>
        <taxon>Helicobacter</taxon>
    </lineage>
</organism>
<keyword evidence="8" id="KW-0732">Signal</keyword>
<evidence type="ECO:0000313" key="9">
    <source>
        <dbReference type="EMBL" id="AWI33566.1"/>
    </source>
</evidence>